<sequence>MSMKPKIKSFFGASRQYVVTGASNNPSKFGFKILSWYVSHGLSVVPINPKESEILGQQVIKSVPEVMKALGAKKDLSQYKLSEKDGLSISFLTPPHITIQTLKDIAEVPDYKSLIKGLWFQPGSYDQEALDTAEALGLIDRVVHQEECILVRGEEGMYSANL</sequence>
<dbReference type="InterPro" id="IPR036291">
    <property type="entry name" value="NAD(P)-bd_dom_sf"/>
</dbReference>
<dbReference type="Pfam" id="PF13380">
    <property type="entry name" value="CoA_binding_2"/>
    <property type="match status" value="1"/>
</dbReference>
<gene>
    <name evidence="3" type="ORF">B9J08_001721</name>
    <name evidence="2" type="ORF">B9J08_00191</name>
</gene>
<dbReference type="EMBL" id="PEKT02000004">
    <property type="protein sequence ID" value="PIS55617.1"/>
    <property type="molecule type" value="Genomic_DNA"/>
</dbReference>
<dbReference type="SUPFAM" id="SSF51735">
    <property type="entry name" value="NAD(P)-binding Rossmann-fold domains"/>
    <property type="match status" value="1"/>
</dbReference>
<protein>
    <recommendedName>
        <fullName evidence="1">CoA-binding domain-containing protein</fullName>
    </recommendedName>
</protein>
<accession>A0A5Q7Y9W0</accession>
<dbReference type="OMA" id="GHRIFAW"/>
<dbReference type="VEuPathDB" id="FungiDB:CJJ07_001486"/>
<reference evidence="3" key="2">
    <citation type="submission" date="2017-11" db="EMBL/GenBank/DDBJ databases">
        <title>Candida auris genome assembly and annotation.</title>
        <authorList>
            <person name="Munoz J.F."/>
            <person name="Gade L.G."/>
            <person name="Chow N.A."/>
            <person name="Litvintseva A.P."/>
            <person name="Loparev V.N."/>
            <person name="Cuomo C.A."/>
        </authorList>
    </citation>
    <scope>NUCLEOTIDE SEQUENCE</scope>
    <source>
        <strain evidence="3">B8441</strain>
    </source>
</reference>
<proteinExistence type="predicted"/>
<reference evidence="2 4" key="3">
    <citation type="journal article" date="2018" name="Nat. Commun.">
        <title>Genomic insights into multidrug-resistance, mating and virulence in Candida auris and related emerging species.</title>
        <authorList>
            <person name="Munoz J.F."/>
            <person name="Gade L."/>
            <person name="Chow N.A."/>
            <person name="Loparev V.N."/>
            <person name="Juieng P."/>
            <person name="Berkow E.L."/>
            <person name="Farrer R.A."/>
            <person name="Litvintseva A.P."/>
            <person name="Cuomo C.A."/>
        </authorList>
    </citation>
    <scope>GENOME REANNOTATION</scope>
    <source>
        <strain evidence="2 4">B8441</strain>
    </source>
</reference>
<reference evidence="2" key="4">
    <citation type="submission" date="2024-03" db="EMBL/GenBank/DDBJ databases">
        <title>Improved genome assembly of Candida auris strain B8441 and annotation of B11205.</title>
        <authorList>
            <person name="Cauldron N.C."/>
            <person name="Shea T."/>
            <person name="Cuomo C.A."/>
        </authorList>
    </citation>
    <scope>NUCLEOTIDE SEQUENCE</scope>
    <source>
        <strain evidence="2">B8441</strain>
    </source>
</reference>
<dbReference type="Gene3D" id="3.40.50.720">
    <property type="entry name" value="NAD(P)-binding Rossmann-like Domain"/>
    <property type="match status" value="1"/>
</dbReference>
<dbReference type="VEuPathDB" id="FungiDB:CJI96_0000183"/>
<dbReference type="PANTHER" id="PTHR33303:SF2">
    <property type="entry name" value="COA-BINDING DOMAIN-CONTAINING PROTEIN"/>
    <property type="match status" value="1"/>
</dbReference>
<keyword evidence="4" id="KW-1185">Reference proteome</keyword>
<dbReference type="Proteomes" id="UP000230249">
    <property type="component" value="Unassembled WGS sequence"/>
</dbReference>
<dbReference type="VEuPathDB" id="FungiDB:CJI97_002382"/>
<dbReference type="VEuPathDB" id="FungiDB:B9J08_001721"/>
<feature type="domain" description="CoA-binding" evidence="1">
    <location>
        <begin position="15"/>
        <end position="153"/>
    </location>
</feature>
<dbReference type="AlphaFoldDB" id="A0A2H0ZQ04"/>
<organism evidence="3">
    <name type="scientific">Candidozyma auris</name>
    <name type="common">Yeast</name>
    <name type="synonym">Candida auris</name>
    <dbReference type="NCBI Taxonomy" id="498019"/>
    <lineage>
        <taxon>Eukaryota</taxon>
        <taxon>Fungi</taxon>
        <taxon>Dikarya</taxon>
        <taxon>Ascomycota</taxon>
        <taxon>Saccharomycotina</taxon>
        <taxon>Pichiomycetes</taxon>
        <taxon>Metschnikowiaceae</taxon>
        <taxon>Candidozyma</taxon>
    </lineage>
</organism>
<evidence type="ECO:0000313" key="2">
    <source>
        <dbReference type="EMBL" id="KAK8441875.1"/>
    </source>
</evidence>
<evidence type="ECO:0000313" key="3">
    <source>
        <dbReference type="EMBL" id="PIS55617.1"/>
    </source>
</evidence>
<dbReference type="EMBL" id="PEKT03000001">
    <property type="protein sequence ID" value="KAK8441875.1"/>
    <property type="molecule type" value="Genomic_DNA"/>
</dbReference>
<evidence type="ECO:0000313" key="4">
    <source>
        <dbReference type="Proteomes" id="UP000230249"/>
    </source>
</evidence>
<dbReference type="VEuPathDB" id="FungiDB:CJJ09_001757"/>
<dbReference type="OrthoDB" id="5138418at2759"/>
<dbReference type="InterPro" id="IPR003781">
    <property type="entry name" value="CoA-bd"/>
</dbReference>
<accession>A0A2H0ZQ04</accession>
<name>A0A2H0ZQ04_CANAR</name>
<dbReference type="STRING" id="498019.A0A2H0ZQ04"/>
<comment type="caution">
    <text evidence="3">The sequence shown here is derived from an EMBL/GenBank/DDBJ whole genome shotgun (WGS) entry which is preliminary data.</text>
</comment>
<dbReference type="PANTHER" id="PTHR33303">
    <property type="entry name" value="CYTOPLASMIC PROTEIN-RELATED"/>
    <property type="match status" value="1"/>
</dbReference>
<reference evidence="3 4" key="1">
    <citation type="journal article" date="2017" name="Clin. Infect. Dis.">
        <title>Simultaneous emergence of multidrug-resistant Candida auris on 3 continents confirmed by whole-genome sequencing and epidemiological analyses.</title>
        <authorList>
            <person name="Lockhart S.R."/>
            <person name="Etienne K.A."/>
            <person name="Vallabhaneni S."/>
            <person name="Farooqi J."/>
            <person name="Chowdhary A."/>
            <person name="Govender N.P."/>
            <person name="Colombo A.L."/>
            <person name="Calvo B."/>
            <person name="Cuomo C.A."/>
            <person name="Desjardins C.A."/>
            <person name="Berkow E.L."/>
            <person name="Castanheira M."/>
            <person name="Magobo R.E."/>
            <person name="Jabeen K."/>
            <person name="Asghar R.J."/>
            <person name="Meis J.F."/>
            <person name="Jackson B."/>
            <person name="Chiller T."/>
            <person name="Litvintseva A.P."/>
        </authorList>
    </citation>
    <scope>NUCLEOTIDE SEQUENCE [LARGE SCALE GENOMIC DNA]</scope>
    <source>
        <strain evidence="3 4">B8441</strain>
    </source>
</reference>
<evidence type="ECO:0000259" key="1">
    <source>
        <dbReference type="Pfam" id="PF13380"/>
    </source>
</evidence>